<dbReference type="PANTHER" id="PTHR40621:SF11">
    <property type="entry name" value="TRANSCRIPTION FACTOR KAPC-RELATED"/>
    <property type="match status" value="1"/>
</dbReference>
<dbReference type="InterPro" id="IPR046347">
    <property type="entry name" value="bZIP_sf"/>
</dbReference>
<keyword evidence="7" id="KW-0539">Nucleus</keyword>
<evidence type="ECO:0000256" key="8">
    <source>
        <dbReference type="ARBA" id="ARBA00044067"/>
    </source>
</evidence>
<dbReference type="PANTHER" id="PTHR40621">
    <property type="entry name" value="TRANSCRIPTION FACTOR KAPC-RELATED"/>
    <property type="match status" value="1"/>
</dbReference>
<evidence type="ECO:0000256" key="3">
    <source>
        <dbReference type="ARBA" id="ARBA00007163"/>
    </source>
</evidence>
<feature type="compositionally biased region" description="Low complexity" evidence="9">
    <location>
        <begin position="57"/>
        <end position="67"/>
    </location>
</feature>
<feature type="compositionally biased region" description="Pro residues" evidence="9">
    <location>
        <begin position="1"/>
        <end position="15"/>
    </location>
</feature>
<comment type="similarity">
    <text evidence="3">Belongs to the bZIP family.</text>
</comment>
<keyword evidence="5" id="KW-0238">DNA-binding</keyword>
<evidence type="ECO:0000256" key="1">
    <source>
        <dbReference type="ARBA" id="ARBA00004049"/>
    </source>
</evidence>
<evidence type="ECO:0000259" key="10">
    <source>
        <dbReference type="PROSITE" id="PS00036"/>
    </source>
</evidence>
<dbReference type="OrthoDB" id="2593073at2759"/>
<feature type="compositionally biased region" description="Basic and acidic residues" evidence="9">
    <location>
        <begin position="198"/>
        <end position="207"/>
    </location>
</feature>
<dbReference type="Proteomes" id="UP000053831">
    <property type="component" value="Unassembled WGS sequence"/>
</dbReference>
<evidence type="ECO:0000256" key="4">
    <source>
        <dbReference type="ARBA" id="ARBA00023015"/>
    </source>
</evidence>
<evidence type="ECO:0000256" key="5">
    <source>
        <dbReference type="ARBA" id="ARBA00023125"/>
    </source>
</evidence>
<dbReference type="GO" id="GO:0001228">
    <property type="term" value="F:DNA-binding transcription activator activity, RNA polymerase II-specific"/>
    <property type="evidence" value="ECO:0007669"/>
    <property type="project" value="TreeGrafter"/>
</dbReference>
<dbReference type="STRING" id="150374.A0A0M9VSM6"/>
<dbReference type="SMART" id="SM00338">
    <property type="entry name" value="BRLZ"/>
    <property type="match status" value="1"/>
</dbReference>
<dbReference type="Gene3D" id="1.20.5.170">
    <property type="match status" value="1"/>
</dbReference>
<comment type="function">
    <text evidence="1">Putative transcription factor.</text>
</comment>
<dbReference type="PROSITE" id="PS00036">
    <property type="entry name" value="BZIP_BASIC"/>
    <property type="match status" value="1"/>
</dbReference>
<evidence type="ECO:0000256" key="2">
    <source>
        <dbReference type="ARBA" id="ARBA00004123"/>
    </source>
</evidence>
<dbReference type="GO" id="GO:0090575">
    <property type="term" value="C:RNA polymerase II transcription regulator complex"/>
    <property type="evidence" value="ECO:0007669"/>
    <property type="project" value="TreeGrafter"/>
</dbReference>
<evidence type="ECO:0000256" key="9">
    <source>
        <dbReference type="SAM" id="MobiDB-lite"/>
    </source>
</evidence>
<feature type="compositionally biased region" description="Polar residues" evidence="9">
    <location>
        <begin position="208"/>
        <end position="219"/>
    </location>
</feature>
<dbReference type="EMBL" id="LGSR01000022">
    <property type="protein sequence ID" value="KOS17893.1"/>
    <property type="molecule type" value="Genomic_DNA"/>
</dbReference>
<feature type="region of interest" description="Disordered" evidence="9">
    <location>
        <begin position="1"/>
        <end position="73"/>
    </location>
</feature>
<feature type="domain" description="BZIP" evidence="10">
    <location>
        <begin position="56"/>
        <end position="71"/>
    </location>
</feature>
<dbReference type="GO" id="GO:0000976">
    <property type="term" value="F:transcription cis-regulatory region binding"/>
    <property type="evidence" value="ECO:0007669"/>
    <property type="project" value="InterPro"/>
</dbReference>
<name>A0A0M9VSM6_ESCWE</name>
<feature type="compositionally biased region" description="Low complexity" evidence="9">
    <location>
        <begin position="148"/>
        <end position="178"/>
    </location>
</feature>
<dbReference type="SUPFAM" id="SSF57959">
    <property type="entry name" value="Leucine zipper domain"/>
    <property type="match status" value="1"/>
</dbReference>
<comment type="caution">
    <text evidence="11">The sequence shown here is derived from an EMBL/GenBank/DDBJ whole genome shotgun (WGS) entry which is preliminary data.</text>
</comment>
<feature type="compositionally biased region" description="Basic and acidic residues" evidence="9">
    <location>
        <begin position="44"/>
        <end position="54"/>
    </location>
</feature>
<sequence>MMPMPAPPSGHPPAPAVAGPSATPLAPAPPPSVPVTAEDASQIDGRKAKRELSQSKRAAQNRAAQRAFRQRKEGYIKKLEQQVREYLEMERVFEALRTEYNLLRDYITQLQARLLEIHGDFPAPPPGVNLLLQASSSSGASAPPPPATAHEPPATTHPGAGTPLEAVAQAVAGLAAQEQIERHQSYPSPPFKAQQAEDDNRTTEEINRQLSAEQPSAQT</sequence>
<dbReference type="InterPro" id="IPR050936">
    <property type="entry name" value="AP-1-like"/>
</dbReference>
<dbReference type="InterPro" id="IPR004827">
    <property type="entry name" value="bZIP"/>
</dbReference>
<feature type="compositionally biased region" description="Low complexity" evidence="9">
    <location>
        <begin position="16"/>
        <end position="25"/>
    </location>
</feature>
<evidence type="ECO:0000313" key="12">
    <source>
        <dbReference type="Proteomes" id="UP000053831"/>
    </source>
</evidence>
<comment type="subcellular location">
    <subcellularLocation>
        <location evidence="2">Nucleus</location>
    </subcellularLocation>
</comment>
<evidence type="ECO:0000256" key="7">
    <source>
        <dbReference type="ARBA" id="ARBA00023242"/>
    </source>
</evidence>
<dbReference type="Pfam" id="PF00170">
    <property type="entry name" value="bZIP_1"/>
    <property type="match status" value="1"/>
</dbReference>
<keyword evidence="12" id="KW-1185">Reference proteome</keyword>
<keyword evidence="4" id="KW-0805">Transcription regulation</keyword>
<dbReference type="AlphaFoldDB" id="A0A0M9VSM6"/>
<evidence type="ECO:0000256" key="6">
    <source>
        <dbReference type="ARBA" id="ARBA00023163"/>
    </source>
</evidence>
<keyword evidence="6" id="KW-0804">Transcription</keyword>
<protein>
    <recommendedName>
        <fullName evidence="8">Putative transcription factor kapC</fullName>
    </recommendedName>
</protein>
<gene>
    <name evidence="11" type="ORF">ESCO_002858</name>
</gene>
<evidence type="ECO:0000313" key="11">
    <source>
        <dbReference type="EMBL" id="KOS17893.1"/>
    </source>
</evidence>
<accession>A0A0M9VSM6</accession>
<feature type="region of interest" description="Disordered" evidence="9">
    <location>
        <begin position="128"/>
        <end position="219"/>
    </location>
</feature>
<organism evidence="11 12">
    <name type="scientific">Escovopsis weberi</name>
    <dbReference type="NCBI Taxonomy" id="150374"/>
    <lineage>
        <taxon>Eukaryota</taxon>
        <taxon>Fungi</taxon>
        <taxon>Dikarya</taxon>
        <taxon>Ascomycota</taxon>
        <taxon>Pezizomycotina</taxon>
        <taxon>Sordariomycetes</taxon>
        <taxon>Hypocreomycetidae</taxon>
        <taxon>Hypocreales</taxon>
        <taxon>Hypocreaceae</taxon>
        <taxon>Escovopsis</taxon>
    </lineage>
</organism>
<proteinExistence type="inferred from homology"/>
<reference evidence="11 12" key="1">
    <citation type="submission" date="2015-07" db="EMBL/GenBank/DDBJ databases">
        <title>The genome of the fungus Escovopsis weberi, a specialized disease agent of ant agriculture.</title>
        <authorList>
            <person name="de Man T.J."/>
            <person name="Stajich J.E."/>
            <person name="Kubicek C.P."/>
            <person name="Chenthamara K."/>
            <person name="Atanasova L."/>
            <person name="Druzhinina I.S."/>
            <person name="Birnbaum S."/>
            <person name="Barribeau S.M."/>
            <person name="Teiling C."/>
            <person name="Suen G."/>
            <person name="Currie C."/>
            <person name="Gerardo N.M."/>
        </authorList>
    </citation>
    <scope>NUCLEOTIDE SEQUENCE [LARGE SCALE GENOMIC DNA]</scope>
</reference>